<dbReference type="Pfam" id="PF00226">
    <property type="entry name" value="DnaJ"/>
    <property type="match status" value="1"/>
</dbReference>
<evidence type="ECO:0000313" key="9">
    <source>
        <dbReference type="Proteomes" id="UP000077069"/>
    </source>
</evidence>
<dbReference type="Gene3D" id="3.30.70.330">
    <property type="match status" value="1"/>
</dbReference>
<keyword evidence="3" id="KW-0963">Cytoplasm</keyword>
<feature type="domain" description="J" evidence="7">
    <location>
        <begin position="17"/>
        <end position="82"/>
    </location>
</feature>
<accession>A0A177C6U7</accession>
<dbReference type="Proteomes" id="UP000077069">
    <property type="component" value="Unassembled WGS sequence"/>
</dbReference>
<dbReference type="PRINTS" id="PR00625">
    <property type="entry name" value="JDOMAIN"/>
</dbReference>
<keyword evidence="9" id="KW-1185">Reference proteome</keyword>
<dbReference type="OrthoDB" id="376357at2759"/>
<dbReference type="STRING" id="1460663.A0A177C6U7"/>
<proteinExistence type="predicted"/>
<keyword evidence="4" id="KW-0143">Chaperone</keyword>
<dbReference type="Gene3D" id="1.10.287.110">
    <property type="entry name" value="DnaJ domain"/>
    <property type="match status" value="1"/>
</dbReference>
<dbReference type="EMBL" id="KV441555">
    <property type="protein sequence ID" value="OAG02841.1"/>
    <property type="molecule type" value="Genomic_DNA"/>
</dbReference>
<comment type="subcellular location">
    <subcellularLocation>
        <location evidence="2">Cytoplasm</location>
    </subcellularLocation>
    <subcellularLocation>
        <location evidence="1">Nucleus</location>
    </subcellularLocation>
</comment>
<dbReference type="GO" id="GO:0005737">
    <property type="term" value="C:cytoplasm"/>
    <property type="evidence" value="ECO:0007669"/>
    <property type="project" value="UniProtKB-SubCell"/>
</dbReference>
<keyword evidence="5" id="KW-0539">Nucleus</keyword>
<dbReference type="AlphaFoldDB" id="A0A177C6U7"/>
<evidence type="ECO:0000256" key="6">
    <source>
        <dbReference type="SAM" id="Coils"/>
    </source>
</evidence>
<dbReference type="SMART" id="SM00271">
    <property type="entry name" value="DnaJ"/>
    <property type="match status" value="1"/>
</dbReference>
<organism evidence="8 9">
    <name type="scientific">Paraphaeosphaeria sporulosa</name>
    <dbReference type="NCBI Taxonomy" id="1460663"/>
    <lineage>
        <taxon>Eukaryota</taxon>
        <taxon>Fungi</taxon>
        <taxon>Dikarya</taxon>
        <taxon>Ascomycota</taxon>
        <taxon>Pezizomycotina</taxon>
        <taxon>Dothideomycetes</taxon>
        <taxon>Pleosporomycetidae</taxon>
        <taxon>Pleosporales</taxon>
        <taxon>Massarineae</taxon>
        <taxon>Didymosphaeriaceae</taxon>
        <taxon>Paraphaeosphaeria</taxon>
    </lineage>
</organism>
<dbReference type="RefSeq" id="XP_018033206.1">
    <property type="nucleotide sequence ID" value="XM_018187904.1"/>
</dbReference>
<evidence type="ECO:0000256" key="1">
    <source>
        <dbReference type="ARBA" id="ARBA00004123"/>
    </source>
</evidence>
<evidence type="ECO:0000256" key="2">
    <source>
        <dbReference type="ARBA" id="ARBA00004496"/>
    </source>
</evidence>
<evidence type="ECO:0000256" key="3">
    <source>
        <dbReference type="ARBA" id="ARBA00022490"/>
    </source>
</evidence>
<gene>
    <name evidence="8" type="ORF">CC84DRAFT_934926</name>
</gene>
<name>A0A177C6U7_9PLEO</name>
<protein>
    <submittedName>
        <fullName evidence="8">DnaJ-domain-containing protein</fullName>
    </submittedName>
</protein>
<keyword evidence="6" id="KW-0175">Coiled coil</keyword>
<reference evidence="8 9" key="1">
    <citation type="submission" date="2016-05" db="EMBL/GenBank/DDBJ databases">
        <title>Comparative analysis of secretome profiles of manganese(II)-oxidizing ascomycete fungi.</title>
        <authorList>
            <consortium name="DOE Joint Genome Institute"/>
            <person name="Zeiner C.A."/>
            <person name="Purvine S.O."/>
            <person name="Zink E.M."/>
            <person name="Wu S."/>
            <person name="Pasa-Tolic L."/>
            <person name="Chaput D.L."/>
            <person name="Haridas S."/>
            <person name="Grigoriev I.V."/>
            <person name="Santelli C.M."/>
            <person name="Hansel C.M."/>
        </authorList>
    </citation>
    <scope>NUCLEOTIDE SEQUENCE [LARGE SCALE GENOMIC DNA]</scope>
    <source>
        <strain evidence="8 9">AP3s5-JAC2a</strain>
    </source>
</reference>
<evidence type="ECO:0000313" key="8">
    <source>
        <dbReference type="EMBL" id="OAG02841.1"/>
    </source>
</evidence>
<dbReference type="InterPro" id="IPR036869">
    <property type="entry name" value="J_dom_sf"/>
</dbReference>
<dbReference type="InterPro" id="IPR001623">
    <property type="entry name" value="DnaJ_domain"/>
</dbReference>
<dbReference type="InterPro" id="IPR012677">
    <property type="entry name" value="Nucleotide-bd_a/b_plait_sf"/>
</dbReference>
<dbReference type="PANTHER" id="PTHR44313:SF1">
    <property type="entry name" value="DNAJ HOMOLOG SUBFAMILY C MEMBER 17"/>
    <property type="match status" value="1"/>
</dbReference>
<dbReference type="SUPFAM" id="SSF46565">
    <property type="entry name" value="Chaperone J-domain"/>
    <property type="match status" value="1"/>
</dbReference>
<evidence type="ECO:0000256" key="5">
    <source>
        <dbReference type="ARBA" id="ARBA00023242"/>
    </source>
</evidence>
<dbReference type="CDD" id="cd06257">
    <property type="entry name" value="DnaJ"/>
    <property type="match status" value="1"/>
</dbReference>
<dbReference type="GO" id="GO:0000390">
    <property type="term" value="P:spliceosomal complex disassembly"/>
    <property type="evidence" value="ECO:0007669"/>
    <property type="project" value="TreeGrafter"/>
</dbReference>
<evidence type="ECO:0000256" key="4">
    <source>
        <dbReference type="ARBA" id="ARBA00023186"/>
    </source>
</evidence>
<evidence type="ECO:0000259" key="7">
    <source>
        <dbReference type="PROSITE" id="PS50076"/>
    </source>
</evidence>
<dbReference type="GeneID" id="28771390"/>
<dbReference type="InParanoid" id="A0A177C6U7"/>
<dbReference type="InterPro" id="IPR052094">
    <property type="entry name" value="Pre-mRNA-splicing_ERAD"/>
</dbReference>
<feature type="coiled-coil region" evidence="6">
    <location>
        <begin position="92"/>
        <end position="155"/>
    </location>
</feature>
<dbReference type="PANTHER" id="PTHR44313">
    <property type="entry name" value="DNAJ HOMOLOG SUBFAMILY C MEMBER 17"/>
    <property type="match status" value="1"/>
</dbReference>
<sequence>MADNKDLEEVAKNTTEDFYELLGVDILAEESAIKRQYRKTSVKYHPDKNPDNAQAAEQFILLGIARDILLDPALKGEYDRQRQRRQERELEKGRLGAQRRQMVEELERAEREGVQNLKRQREAATERDQLIARLAEEGRKKRQEYQDRVQKEKQDEELKAQLDRSVKVRFRREGEAATWDKDILTSMFERYGHIDAVVIGGDKKVKVPGEKHRRLEATVTVVYERLDSAQAAVTGGKVDYPFLESVAWASKESEARSDLKAQFSAPSTPLGTPQPNKTFKTSFGIGKGLGAAPGRPQFANLKELEEYTLKRCKEVDERKRMQREQAV</sequence>
<dbReference type="GO" id="GO:0005681">
    <property type="term" value="C:spliceosomal complex"/>
    <property type="evidence" value="ECO:0007669"/>
    <property type="project" value="TreeGrafter"/>
</dbReference>
<dbReference type="PROSITE" id="PS50076">
    <property type="entry name" value="DNAJ_2"/>
    <property type="match status" value="1"/>
</dbReference>